<dbReference type="Pfam" id="PF14916">
    <property type="entry name" value="CCDC92"/>
    <property type="match status" value="1"/>
</dbReference>
<dbReference type="Pfam" id="PF14304">
    <property type="entry name" value="CSTF_C"/>
    <property type="match status" value="1"/>
</dbReference>
<evidence type="ECO:0000256" key="2">
    <source>
        <dbReference type="SAM" id="MobiDB-lite"/>
    </source>
</evidence>
<gene>
    <name evidence="5" type="ORF">HK100_006923</name>
</gene>
<feature type="region of interest" description="Disordered" evidence="2">
    <location>
        <begin position="335"/>
        <end position="385"/>
    </location>
</feature>
<comment type="caution">
    <text evidence="5">The sequence shown here is derived from an EMBL/GenBank/DDBJ whole genome shotgun (WGS) entry which is preliminary data.</text>
</comment>
<organism evidence="5 6">
    <name type="scientific">Physocladia obscura</name>
    <dbReference type="NCBI Taxonomy" id="109957"/>
    <lineage>
        <taxon>Eukaryota</taxon>
        <taxon>Fungi</taxon>
        <taxon>Fungi incertae sedis</taxon>
        <taxon>Chytridiomycota</taxon>
        <taxon>Chytridiomycota incertae sedis</taxon>
        <taxon>Chytridiomycetes</taxon>
        <taxon>Chytridiales</taxon>
        <taxon>Chytriomycetaceae</taxon>
        <taxon>Physocladia</taxon>
    </lineage>
</organism>
<keyword evidence="1" id="KW-0175">Coiled coil</keyword>
<dbReference type="EMBL" id="JADGJH010000323">
    <property type="protein sequence ID" value="KAJ3131049.1"/>
    <property type="molecule type" value="Genomic_DNA"/>
</dbReference>
<feature type="compositionally biased region" description="Low complexity" evidence="2">
    <location>
        <begin position="357"/>
        <end position="378"/>
    </location>
</feature>
<feature type="region of interest" description="Disordered" evidence="2">
    <location>
        <begin position="1"/>
        <end position="22"/>
    </location>
</feature>
<name>A0AAD5T7Q8_9FUNG</name>
<feature type="coiled-coil region" evidence="1">
    <location>
        <begin position="408"/>
        <end position="435"/>
    </location>
</feature>
<evidence type="ECO:0000256" key="1">
    <source>
        <dbReference type="SAM" id="Coils"/>
    </source>
</evidence>
<dbReference type="AlphaFoldDB" id="A0AAD5T7Q8"/>
<accession>A0AAD5T7Q8</accession>
<reference evidence="5" key="1">
    <citation type="submission" date="2020-05" db="EMBL/GenBank/DDBJ databases">
        <title>Phylogenomic resolution of chytrid fungi.</title>
        <authorList>
            <person name="Stajich J.E."/>
            <person name="Amses K."/>
            <person name="Simmons R."/>
            <person name="Seto K."/>
            <person name="Myers J."/>
            <person name="Bonds A."/>
            <person name="Quandt C.A."/>
            <person name="Barry K."/>
            <person name="Liu P."/>
            <person name="Grigoriev I."/>
            <person name="Longcore J.E."/>
            <person name="James T.Y."/>
        </authorList>
    </citation>
    <scope>NUCLEOTIDE SEQUENCE</scope>
    <source>
        <strain evidence="5">JEL0513</strain>
    </source>
</reference>
<feature type="domain" description="CCDC92/74 N-terminal" evidence="4">
    <location>
        <begin position="268"/>
        <end position="308"/>
    </location>
</feature>
<protein>
    <submittedName>
        <fullName evidence="5">Uncharacterized protein</fullName>
    </submittedName>
</protein>
<sequence>MGFVPGNTGTGNGSGSGVPAVNNTGVAPPLPLPLPLPLLPSPSSFQSVPSIMPTFQQQQQQPTLPVPFQVAPPQQIPPPPLVQQQPFIDQQQAEQQKLLMQVLSMTPEQIQALPLDQRTGVLQLVYMLKRTLRANLMLFVAQPPATPPNRYVSGAATSKIQQEKTAAALTPGPTAATATVSSATTTTTSSVSVAAPPTFRRSFIICQNPLPQQQQQQQSFLLSQHQQIGNNNNNSSSNNKNNNNSNNNCDQFAEQALEYKVALEKSQSRVASLERTVEFLQSQHRESLGDLHREIERLQNLCSDTQFADVFLDDLSSSFDWTVVEEEEEMKAKWFKDRPAKSTTTKPHNTTIATAKNPETTTTPDNTNTNTNNDLIPTTSPPTSPLPTTPIPYHLLLHQQRRKYQTFIERMNADNKRKQSEIDSLRAELELVRDVLAVSGLDVDLIQLRSLVGGKEKARDLMARAKKVHVLPPINDGTSGGIDLNGSGGGGNDLLIDAIAEVPAGVILDSRNFPRFGRRFGGAGRKQFINNSSDGNVRIAPIDQQQQQQQQQRPKHKTKDFHNANLDYQGRAHLYSVPPETASNATTASEGVALSAESTVYVTNGDSGLGAKKDLSSSSASILPPISFVPGHHHPNNRSLLEKADAFAKVSTSWTKRLKGTQMLRNANKFQ</sequence>
<evidence type="ECO:0000313" key="6">
    <source>
        <dbReference type="Proteomes" id="UP001211907"/>
    </source>
</evidence>
<keyword evidence="6" id="KW-1185">Reference proteome</keyword>
<feature type="region of interest" description="Disordered" evidence="2">
    <location>
        <begin position="227"/>
        <end position="249"/>
    </location>
</feature>
<dbReference type="InterPro" id="IPR026896">
    <property type="entry name" value="CSTF_C"/>
</dbReference>
<dbReference type="InterPro" id="IPR039496">
    <property type="entry name" value="CCDC92/74_N"/>
</dbReference>
<proteinExistence type="predicted"/>
<feature type="compositionally biased region" description="Polar residues" evidence="2">
    <location>
        <begin position="341"/>
        <end position="354"/>
    </location>
</feature>
<dbReference type="InterPro" id="IPR038192">
    <property type="entry name" value="CSTF_C_sf"/>
</dbReference>
<evidence type="ECO:0000259" key="4">
    <source>
        <dbReference type="Pfam" id="PF14916"/>
    </source>
</evidence>
<evidence type="ECO:0000259" key="3">
    <source>
        <dbReference type="Pfam" id="PF14304"/>
    </source>
</evidence>
<dbReference type="Proteomes" id="UP001211907">
    <property type="component" value="Unassembled WGS sequence"/>
</dbReference>
<feature type="compositionally biased region" description="Low complexity" evidence="2">
    <location>
        <begin position="227"/>
        <end position="248"/>
    </location>
</feature>
<feature type="domain" description="Transcription termination and cleavage factor C-terminal" evidence="3">
    <location>
        <begin position="91"/>
        <end position="124"/>
    </location>
</feature>
<dbReference type="GO" id="GO:0031124">
    <property type="term" value="P:mRNA 3'-end processing"/>
    <property type="evidence" value="ECO:0007669"/>
    <property type="project" value="InterPro"/>
</dbReference>
<dbReference type="Gene3D" id="1.10.20.70">
    <property type="entry name" value="Transcription termination and cleavage factor, C-terminal domain"/>
    <property type="match status" value="1"/>
</dbReference>
<evidence type="ECO:0000313" key="5">
    <source>
        <dbReference type="EMBL" id="KAJ3131049.1"/>
    </source>
</evidence>